<dbReference type="Pfam" id="PF03985">
    <property type="entry name" value="Paf1"/>
    <property type="match status" value="1"/>
</dbReference>
<dbReference type="GO" id="GO:0016593">
    <property type="term" value="C:Cdc73/Paf1 complex"/>
    <property type="evidence" value="ECO:0007669"/>
    <property type="project" value="InterPro"/>
</dbReference>
<evidence type="ECO:0000256" key="5">
    <source>
        <dbReference type="SAM" id="MobiDB-lite"/>
    </source>
</evidence>
<evidence type="ECO:0000256" key="1">
    <source>
        <dbReference type="ARBA" id="ARBA00004123"/>
    </source>
</evidence>
<feature type="compositionally biased region" description="Basic and acidic residues" evidence="5">
    <location>
        <begin position="382"/>
        <end position="432"/>
    </location>
</feature>
<reference evidence="7" key="1">
    <citation type="submission" date="2016-11" db="UniProtKB">
        <authorList>
            <consortium name="WormBaseParasite"/>
        </authorList>
    </citation>
    <scope>IDENTIFICATION</scope>
</reference>
<sequence length="442" mass="51479">MSQMHKRPGGSQRPNERTVDYLCKPKFTNSLPDIPFDGKFLACPFVPLDRFVDYKPSLLEKEYKFEVQCEMDMGVNIDLIDPETYKVEPKRPVQINEKDQILLEDESSNALLSRRSAQHSKVVPWMRKTEYISSEFNRFGICADRQEIKVGYHLKKNMENDNMYRDRQSQIDAINKTFDDTPIQKHYSKKGVTAVEELPVFPDFELWKYPFAQVIFDADPSVLSVPESLRRTVMEQSQIKGMQDDQGEQFVAYFSPTVETLQQRLTDKEEGRCYEEGTVYEYILNREYNWTVKNKASKGYEQDNFFLYMKDGNMYYNELETRVRLTRRRKAGQGKPNSRLHVTHCDPTEAEIEQMTSRLQGLLRPYDQKEDEDMEQDDEDIKSEKSGNDEKEADVKMNESDKTDDSDSEKGSDSDKSDNDVLGRSDEDDKKSSANSSDEDSD</sequence>
<comment type="similarity">
    <text evidence="2">Belongs to the PAF1 family.</text>
</comment>
<dbReference type="GO" id="GO:0003682">
    <property type="term" value="F:chromatin binding"/>
    <property type="evidence" value="ECO:0007669"/>
    <property type="project" value="TreeGrafter"/>
</dbReference>
<keyword evidence="4" id="KW-0539">Nucleus</keyword>
<evidence type="ECO:0000313" key="7">
    <source>
        <dbReference type="WBParaSite" id="Hba_18434"/>
    </source>
</evidence>
<keyword evidence="6" id="KW-1185">Reference proteome</keyword>
<comment type="subcellular location">
    <subcellularLocation>
        <location evidence="1">Nucleus</location>
    </subcellularLocation>
</comment>
<evidence type="ECO:0000256" key="2">
    <source>
        <dbReference type="ARBA" id="ARBA00007560"/>
    </source>
</evidence>
<accession>A0A1I7XL35</accession>
<proteinExistence type="inferred from homology"/>
<feature type="compositionally biased region" description="Acidic residues" evidence="5">
    <location>
        <begin position="369"/>
        <end position="381"/>
    </location>
</feature>
<dbReference type="PANTHER" id="PTHR23188:SF12">
    <property type="entry name" value="RNA POLYMERASE II-ASSOCIATED FACTOR 1 HOMOLOG"/>
    <property type="match status" value="1"/>
</dbReference>
<evidence type="ECO:0000256" key="3">
    <source>
        <dbReference type="ARBA" id="ARBA00020462"/>
    </source>
</evidence>
<name>A0A1I7XL35_HETBA</name>
<dbReference type="WBParaSite" id="Hba_18434">
    <property type="protein sequence ID" value="Hba_18434"/>
    <property type="gene ID" value="Hba_18434"/>
</dbReference>
<evidence type="ECO:0000313" key="6">
    <source>
        <dbReference type="Proteomes" id="UP000095283"/>
    </source>
</evidence>
<dbReference type="InterPro" id="IPR007133">
    <property type="entry name" value="RNA_pol_II-assoc_Paf1"/>
</dbReference>
<dbReference type="AlphaFoldDB" id="A0A1I7XL35"/>
<dbReference type="Proteomes" id="UP000095283">
    <property type="component" value="Unplaced"/>
</dbReference>
<evidence type="ECO:0000256" key="4">
    <source>
        <dbReference type="ARBA" id="ARBA00023242"/>
    </source>
</evidence>
<organism evidence="6 7">
    <name type="scientific">Heterorhabditis bacteriophora</name>
    <name type="common">Entomopathogenic nematode worm</name>
    <dbReference type="NCBI Taxonomy" id="37862"/>
    <lineage>
        <taxon>Eukaryota</taxon>
        <taxon>Metazoa</taxon>
        <taxon>Ecdysozoa</taxon>
        <taxon>Nematoda</taxon>
        <taxon>Chromadorea</taxon>
        <taxon>Rhabditida</taxon>
        <taxon>Rhabditina</taxon>
        <taxon>Rhabditomorpha</taxon>
        <taxon>Strongyloidea</taxon>
        <taxon>Heterorhabditidae</taxon>
        <taxon>Heterorhabditis</taxon>
    </lineage>
</organism>
<dbReference type="PANTHER" id="PTHR23188">
    <property type="entry name" value="RNA POLYMERASE II-ASSOCIATED FACTOR 1 HOMOLOG"/>
    <property type="match status" value="1"/>
</dbReference>
<dbReference type="GO" id="GO:0006368">
    <property type="term" value="P:transcription elongation by RNA polymerase II"/>
    <property type="evidence" value="ECO:0007669"/>
    <property type="project" value="InterPro"/>
</dbReference>
<feature type="region of interest" description="Disordered" evidence="5">
    <location>
        <begin position="366"/>
        <end position="442"/>
    </location>
</feature>
<dbReference type="GO" id="GO:0000993">
    <property type="term" value="F:RNA polymerase II complex binding"/>
    <property type="evidence" value="ECO:0007669"/>
    <property type="project" value="TreeGrafter"/>
</dbReference>
<protein>
    <recommendedName>
        <fullName evidence="3">RNA polymerase II-associated factor 1 homolog</fullName>
    </recommendedName>
</protein>